<accession>A0A9X1XUK7</accession>
<dbReference type="EMBL" id="JALPRK010000001">
    <property type="protein sequence ID" value="MCK8485850.1"/>
    <property type="molecule type" value="Genomic_DNA"/>
</dbReference>
<comment type="caution">
    <text evidence="1">The sequence shown here is derived from an EMBL/GenBank/DDBJ whole genome shotgun (WGS) entry which is preliminary data.</text>
</comment>
<dbReference type="Pfam" id="PF04134">
    <property type="entry name" value="DCC1-like"/>
    <property type="match status" value="1"/>
</dbReference>
<evidence type="ECO:0000313" key="1">
    <source>
        <dbReference type="EMBL" id="MCK8485850.1"/>
    </source>
</evidence>
<dbReference type="InterPro" id="IPR007263">
    <property type="entry name" value="DCC1-like"/>
</dbReference>
<protein>
    <submittedName>
        <fullName evidence="1">Thiol-disulfide oxidoreductase DCC family protein</fullName>
    </submittedName>
</protein>
<keyword evidence="2" id="KW-1185">Reference proteome</keyword>
<dbReference type="GO" id="GO:0015035">
    <property type="term" value="F:protein-disulfide reductase activity"/>
    <property type="evidence" value="ECO:0007669"/>
    <property type="project" value="InterPro"/>
</dbReference>
<name>A0A9X1XUK7_9BACL</name>
<dbReference type="PANTHER" id="PTHR33639">
    <property type="entry name" value="THIOL-DISULFIDE OXIDOREDUCTASE DCC"/>
    <property type="match status" value="1"/>
</dbReference>
<dbReference type="PANTHER" id="PTHR33639:SF2">
    <property type="entry name" value="DUF393 DOMAIN-CONTAINING PROTEIN"/>
    <property type="match status" value="1"/>
</dbReference>
<gene>
    <name evidence="1" type="ORF">M0651_01550</name>
</gene>
<proteinExistence type="predicted"/>
<dbReference type="RefSeq" id="WP_248550082.1">
    <property type="nucleotide sequence ID" value="NZ_JALPRK010000001.1"/>
</dbReference>
<dbReference type="Proteomes" id="UP001139534">
    <property type="component" value="Unassembled WGS sequence"/>
</dbReference>
<dbReference type="InterPro" id="IPR052927">
    <property type="entry name" value="DCC_oxidoreductase"/>
</dbReference>
<evidence type="ECO:0000313" key="2">
    <source>
        <dbReference type="Proteomes" id="UP001139534"/>
    </source>
</evidence>
<reference evidence="1" key="1">
    <citation type="submission" date="2022-04" db="EMBL/GenBank/DDBJ databases">
        <authorList>
            <person name="Seo M.-J."/>
        </authorList>
    </citation>
    <scope>NUCLEOTIDE SEQUENCE</scope>
    <source>
        <strain evidence="1">MBLB2552</strain>
    </source>
</reference>
<sequence>MSEEPIKGNERVILFDGVCHLCQGAVKFIIKRDSAGRFRFASLQSQAGIRLLQAAGARVEALDSVVLIEHGISYTRSAAALRIARGLRYLWPLLYALIIVPRGLRDAAYQFVAKHRYRWFGKDETCLVPTRELKERFLEDG</sequence>
<organism evidence="1 2">
    <name type="scientific">Paenibacillus mellifer</name>
    <dbReference type="NCBI Taxonomy" id="2937794"/>
    <lineage>
        <taxon>Bacteria</taxon>
        <taxon>Bacillati</taxon>
        <taxon>Bacillota</taxon>
        <taxon>Bacilli</taxon>
        <taxon>Bacillales</taxon>
        <taxon>Paenibacillaceae</taxon>
        <taxon>Paenibacillus</taxon>
    </lineage>
</organism>
<dbReference type="AlphaFoldDB" id="A0A9X1XUK7"/>